<keyword evidence="1" id="KW-0472">Membrane</keyword>
<keyword evidence="1" id="KW-0812">Transmembrane</keyword>
<dbReference type="RefSeq" id="WP_046054954.1">
    <property type="nucleotide sequence ID" value="NZ_LACH01000039.1"/>
</dbReference>
<name>A0A0F4V8U2_PSEFL</name>
<dbReference type="Proteomes" id="UP000033400">
    <property type="component" value="Unassembled WGS sequence"/>
</dbReference>
<comment type="caution">
    <text evidence="2">The sequence shown here is derived from an EMBL/GenBank/DDBJ whole genome shotgun (WGS) entry which is preliminary data.</text>
</comment>
<protein>
    <submittedName>
        <fullName evidence="2">Uncharacterized protein</fullName>
    </submittedName>
</protein>
<evidence type="ECO:0000313" key="2">
    <source>
        <dbReference type="EMBL" id="KJZ64372.1"/>
    </source>
</evidence>
<feature type="transmembrane region" description="Helical" evidence="1">
    <location>
        <begin position="125"/>
        <end position="144"/>
    </location>
</feature>
<feature type="transmembrane region" description="Helical" evidence="1">
    <location>
        <begin position="94"/>
        <end position="113"/>
    </location>
</feature>
<reference evidence="2 3" key="1">
    <citation type="submission" date="2015-03" db="EMBL/GenBank/DDBJ databases">
        <title>Comparative genomics of Pseudomonas insights into diversity of traits involved in vanlence and defense.</title>
        <authorList>
            <person name="Qin Y."/>
        </authorList>
    </citation>
    <scope>NUCLEOTIDE SEQUENCE [LARGE SCALE GENOMIC DNA]</scope>
    <source>
        <strain evidence="2 3">H24</strain>
    </source>
</reference>
<dbReference type="AlphaFoldDB" id="A0A0F4V8U2"/>
<accession>A0A0F4V8U2</accession>
<proteinExistence type="predicted"/>
<sequence>MQEMKIVDGRLNEKSRGLGGDMVSYHYWKIDGKKLESLEIPDVLDAHIDVGKPIRVTYQPGKDNVNRIWAMQIEGEPVRSVVTTPFVIVSMGRLSILPLAVAIFTIFVAYGFWQNSVHHGGFHGSLYQMLWLALNLFVAYRYMIKPILIIKRGITAFREYCASTPVATPGTR</sequence>
<evidence type="ECO:0000256" key="1">
    <source>
        <dbReference type="SAM" id="Phobius"/>
    </source>
</evidence>
<organism evidence="2 3">
    <name type="scientific">Pseudomonas fluorescens</name>
    <dbReference type="NCBI Taxonomy" id="294"/>
    <lineage>
        <taxon>Bacteria</taxon>
        <taxon>Pseudomonadati</taxon>
        <taxon>Pseudomonadota</taxon>
        <taxon>Gammaproteobacteria</taxon>
        <taxon>Pseudomonadales</taxon>
        <taxon>Pseudomonadaceae</taxon>
        <taxon>Pseudomonas</taxon>
    </lineage>
</organism>
<dbReference type="EMBL" id="LACH01000039">
    <property type="protein sequence ID" value="KJZ64372.1"/>
    <property type="molecule type" value="Genomic_DNA"/>
</dbReference>
<gene>
    <name evidence="2" type="ORF">VD17_17990</name>
</gene>
<dbReference type="PATRIC" id="fig|294.133.peg.3219"/>
<keyword evidence="1" id="KW-1133">Transmembrane helix</keyword>
<dbReference type="OrthoDB" id="6870778at2"/>
<evidence type="ECO:0000313" key="3">
    <source>
        <dbReference type="Proteomes" id="UP000033400"/>
    </source>
</evidence>